<gene>
    <name evidence="1" type="ORF">TWF694_003258</name>
</gene>
<dbReference type="Proteomes" id="UP001365542">
    <property type="component" value="Unassembled WGS sequence"/>
</dbReference>
<dbReference type="EMBL" id="JAVHJO010000012">
    <property type="protein sequence ID" value="KAK6532096.1"/>
    <property type="molecule type" value="Genomic_DNA"/>
</dbReference>
<reference evidence="1 2" key="1">
    <citation type="submission" date="2019-10" db="EMBL/GenBank/DDBJ databases">
        <authorList>
            <person name="Palmer J.M."/>
        </authorList>
    </citation>
    <scope>NUCLEOTIDE SEQUENCE [LARGE SCALE GENOMIC DNA]</scope>
    <source>
        <strain evidence="1 2">TWF694</strain>
    </source>
</reference>
<evidence type="ECO:0008006" key="3">
    <source>
        <dbReference type="Google" id="ProtNLM"/>
    </source>
</evidence>
<keyword evidence="2" id="KW-1185">Reference proteome</keyword>
<protein>
    <recommendedName>
        <fullName evidence="3">F-box domain-containing protein</fullName>
    </recommendedName>
</protein>
<evidence type="ECO:0000313" key="2">
    <source>
        <dbReference type="Proteomes" id="UP001365542"/>
    </source>
</evidence>
<comment type="caution">
    <text evidence="1">The sequence shown here is derived from an EMBL/GenBank/DDBJ whole genome shotgun (WGS) entry which is preliminary data.</text>
</comment>
<dbReference type="AlphaFoldDB" id="A0AAV9X2A0"/>
<evidence type="ECO:0000313" key="1">
    <source>
        <dbReference type="EMBL" id="KAK6532096.1"/>
    </source>
</evidence>
<proteinExistence type="predicted"/>
<accession>A0AAV9X2A0</accession>
<organism evidence="1 2">
    <name type="scientific">Orbilia ellipsospora</name>
    <dbReference type="NCBI Taxonomy" id="2528407"/>
    <lineage>
        <taxon>Eukaryota</taxon>
        <taxon>Fungi</taxon>
        <taxon>Dikarya</taxon>
        <taxon>Ascomycota</taxon>
        <taxon>Pezizomycotina</taxon>
        <taxon>Orbiliomycetes</taxon>
        <taxon>Orbiliales</taxon>
        <taxon>Orbiliaceae</taxon>
        <taxon>Orbilia</taxon>
    </lineage>
</organism>
<sequence length="291" mass="34293">MLLPNFHNLISASFCRATSIPLRDFFEGISLVLTTCLGLQRLELELFDAFPESDVLDNIDGLDRARSRAHLEDLSLYLHHRHLDQPGADPHLWFVEALSKILKKSTTTLKHLQFHYVDDRIKDNQQPEYTKKNDTWWPLPALESCEIDPSPTTLWAFDNFFEINPTKIRHISLSRLFDILPSDDRVLNFLHKFTSLKIAEIGSPPKMEWIEFFMDAKCHFVSLRELRIRDPMDLTPPQTEYVLSPIYYRGRQELILRPQPITRNLLTERFGLLYEHQREKDDEKDILTFFL</sequence>
<name>A0AAV9X2A0_9PEZI</name>